<accession>A0ABU1VAM7</accession>
<keyword evidence="1" id="KW-0175">Coiled coil</keyword>
<proteinExistence type="predicted"/>
<name>A0ABU1VAM7_9BURK</name>
<comment type="caution">
    <text evidence="2">The sequence shown here is derived from an EMBL/GenBank/DDBJ whole genome shotgun (WGS) entry which is preliminary data.</text>
</comment>
<organism evidence="2 3">
    <name type="scientific">Hydrogenophaga laconesensis</name>
    <dbReference type="NCBI Taxonomy" id="1805971"/>
    <lineage>
        <taxon>Bacteria</taxon>
        <taxon>Pseudomonadati</taxon>
        <taxon>Pseudomonadota</taxon>
        <taxon>Betaproteobacteria</taxon>
        <taxon>Burkholderiales</taxon>
        <taxon>Comamonadaceae</taxon>
        <taxon>Hydrogenophaga</taxon>
    </lineage>
</organism>
<reference evidence="2 3" key="1">
    <citation type="submission" date="2023-07" db="EMBL/GenBank/DDBJ databases">
        <title>Sorghum-associated microbial communities from plants grown in Nebraska, USA.</title>
        <authorList>
            <person name="Schachtman D."/>
        </authorList>
    </citation>
    <scope>NUCLEOTIDE SEQUENCE [LARGE SCALE GENOMIC DNA]</scope>
    <source>
        <strain evidence="2 3">BE240</strain>
    </source>
</reference>
<evidence type="ECO:0000313" key="3">
    <source>
        <dbReference type="Proteomes" id="UP001265550"/>
    </source>
</evidence>
<keyword evidence="3" id="KW-1185">Reference proteome</keyword>
<evidence type="ECO:0000256" key="1">
    <source>
        <dbReference type="SAM" id="Coils"/>
    </source>
</evidence>
<evidence type="ECO:0000313" key="2">
    <source>
        <dbReference type="EMBL" id="MDR7094531.1"/>
    </source>
</evidence>
<protein>
    <submittedName>
        <fullName evidence="2">Uncharacterized protein</fullName>
    </submittedName>
</protein>
<dbReference type="Proteomes" id="UP001265550">
    <property type="component" value="Unassembled WGS sequence"/>
</dbReference>
<dbReference type="EMBL" id="JAVDWE010000005">
    <property type="protein sequence ID" value="MDR7094531.1"/>
    <property type="molecule type" value="Genomic_DNA"/>
</dbReference>
<gene>
    <name evidence="2" type="ORF">J2X09_002272</name>
</gene>
<dbReference type="RefSeq" id="WP_204733527.1">
    <property type="nucleotide sequence ID" value="NZ_JAVDWE010000005.1"/>
</dbReference>
<sequence length="137" mass="15661">MYPWLFLWAPQLQLPFSGDVAQRIEPRTQWFFDGIDTASGDPVIERKAFEAATYGRQLGLITELLLDMAAQTPPRGKAGREARQRLQEIQTEIERIKTADAAAQVRMVEAGLRRLKTRHKAEYDALRDRLRLALAEP</sequence>
<feature type="coiled-coil region" evidence="1">
    <location>
        <begin position="79"/>
        <end position="136"/>
    </location>
</feature>